<sequence>MHHGIDQVELDDLVRKLGFSRFHRAARDENRRNIKAHRRHQHSRSDFVTVGDTHHGIGAVRVDHVFDRVGDQFTRWQRVEHAAVAHGDAVIDRNGVEFFGNAARGFNFACDQLAEIF</sequence>
<organism evidence="1 2">
    <name type="scientific">Vibrio cholerae</name>
    <dbReference type="NCBI Taxonomy" id="666"/>
    <lineage>
        <taxon>Bacteria</taxon>
        <taxon>Pseudomonadati</taxon>
        <taxon>Pseudomonadota</taxon>
        <taxon>Gammaproteobacteria</taxon>
        <taxon>Vibrionales</taxon>
        <taxon>Vibrionaceae</taxon>
        <taxon>Vibrio</taxon>
    </lineage>
</organism>
<dbReference type="EMBL" id="CWQJ01000018">
    <property type="protein sequence ID" value="CSC45967.1"/>
    <property type="molecule type" value="Genomic_DNA"/>
</dbReference>
<evidence type="ECO:0000313" key="1">
    <source>
        <dbReference type="EMBL" id="CSC45967.1"/>
    </source>
</evidence>
<dbReference type="AlphaFoldDB" id="A0A655YNH8"/>
<accession>A0A655YNH8</accession>
<name>A0A655YNH8_VIBCL</name>
<protein>
    <submittedName>
        <fullName evidence="1">Uncharacterized protein</fullName>
    </submittedName>
</protein>
<dbReference type="Proteomes" id="UP000046067">
    <property type="component" value="Unassembled WGS sequence"/>
</dbReference>
<reference evidence="1 2" key="1">
    <citation type="submission" date="2015-07" db="EMBL/GenBank/DDBJ databases">
        <authorList>
            <consortium name="Pathogen Informatics"/>
        </authorList>
    </citation>
    <scope>NUCLEOTIDE SEQUENCE [LARGE SCALE GENOMIC DNA]</scope>
    <source>
        <strain evidence="1 2">A325</strain>
    </source>
</reference>
<evidence type="ECO:0000313" key="2">
    <source>
        <dbReference type="Proteomes" id="UP000046067"/>
    </source>
</evidence>
<gene>
    <name evidence="1" type="ORF">ERS013201_02688</name>
</gene>
<proteinExistence type="predicted"/>